<evidence type="ECO:0000256" key="4">
    <source>
        <dbReference type="ARBA" id="ARBA00022679"/>
    </source>
</evidence>
<dbReference type="PANTHER" id="PTHR30481">
    <property type="entry name" value="DNA ADENINE METHYLASE"/>
    <property type="match status" value="1"/>
</dbReference>
<dbReference type="GO" id="GO:1904047">
    <property type="term" value="F:S-adenosyl-L-methionine binding"/>
    <property type="evidence" value="ECO:0007669"/>
    <property type="project" value="TreeGrafter"/>
</dbReference>
<dbReference type="EMBL" id="JAHQXF010000002">
    <property type="protein sequence ID" value="MBV0924746.1"/>
    <property type="molecule type" value="Genomic_DNA"/>
</dbReference>
<comment type="similarity">
    <text evidence="1">Belongs to the N(4)/N(6)-methyltransferase family.</text>
</comment>
<dbReference type="InterPro" id="IPR029063">
    <property type="entry name" value="SAM-dependent_MTases_sf"/>
</dbReference>
<dbReference type="GO" id="GO:0009307">
    <property type="term" value="P:DNA restriction-modification system"/>
    <property type="evidence" value="ECO:0007669"/>
    <property type="project" value="InterPro"/>
</dbReference>
<evidence type="ECO:0000313" key="8">
    <source>
        <dbReference type="Proteomes" id="UP000766550"/>
    </source>
</evidence>
<dbReference type="PIRSF" id="PIRSF000398">
    <property type="entry name" value="M_m6A_EcoRV"/>
    <property type="match status" value="1"/>
</dbReference>
<dbReference type="InterPro" id="IPR012263">
    <property type="entry name" value="M_m6A_EcoRV"/>
</dbReference>
<reference evidence="7 8" key="1">
    <citation type="submission" date="2021-06" db="EMBL/GenBank/DDBJ databases">
        <title>New haloarchaea isolates fom saline soil.</title>
        <authorList>
            <person name="Duran-Viseras A."/>
            <person name="Sanchez-Porro C.S."/>
            <person name="Ventosa A."/>
        </authorList>
    </citation>
    <scope>NUCLEOTIDE SEQUENCE [LARGE SCALE GENOMIC DNA]</scope>
    <source>
        <strain evidence="7 8">JCM 183640</strain>
    </source>
</reference>
<dbReference type="GO" id="GO:0009007">
    <property type="term" value="F:site-specific DNA-methyltransferase (adenine-specific) activity"/>
    <property type="evidence" value="ECO:0007669"/>
    <property type="project" value="UniProtKB-EC"/>
</dbReference>
<evidence type="ECO:0000256" key="6">
    <source>
        <dbReference type="ARBA" id="ARBA00047942"/>
    </source>
</evidence>
<keyword evidence="8" id="KW-1185">Reference proteome</keyword>
<comment type="caution">
    <text evidence="7">The sequence shown here is derived from an EMBL/GenBank/DDBJ whole genome shotgun (WGS) entry which is preliminary data.</text>
</comment>
<evidence type="ECO:0000256" key="3">
    <source>
        <dbReference type="ARBA" id="ARBA00022603"/>
    </source>
</evidence>
<dbReference type="RefSeq" id="WP_162317606.1">
    <property type="nucleotide sequence ID" value="NZ_JAHQXF010000002.1"/>
</dbReference>
<accession>A0A8J8C3Q3</accession>
<sequence length="275" mass="32196">MGGYTPRKSNQSGTIPYPGSKDHLAGWIIDTMPIHDTYVEVFGGAAGVLFSKPRSKYEVYNDINDDLTQFFKILRDRPDDLAEWLQAVPYSRSQYESWVSEFYQGTRPDDPVERAGRYFSLRYMQYLGVSNNPNGFKTRAKRSPARTFDNAKKRLHTLSDRFQQVTIEHRDYREVLSKYDDTSVDVLFYADPPYVDSEQHYLGDFDHDDFVDCLRAVENDWIVSYSTIPQGLEEYTVLEQRNHHRMCRNSDDVRERLICNFDPDKRALFEENTST</sequence>
<evidence type="ECO:0000256" key="5">
    <source>
        <dbReference type="ARBA" id="ARBA00022691"/>
    </source>
</evidence>
<protein>
    <recommendedName>
        <fullName evidence="2">site-specific DNA-methyltransferase (adenine-specific)</fullName>
        <ecNumber evidence="2">2.1.1.72</ecNumber>
    </recommendedName>
</protein>
<keyword evidence="3 7" id="KW-0489">Methyltransferase</keyword>
<dbReference type="OrthoDB" id="372040at2157"/>
<keyword evidence="5" id="KW-0949">S-adenosyl-L-methionine</keyword>
<gene>
    <name evidence="7" type="ORF">KTS45_11100</name>
</gene>
<dbReference type="SUPFAM" id="SSF53335">
    <property type="entry name" value="S-adenosyl-L-methionine-dependent methyltransferases"/>
    <property type="match status" value="1"/>
</dbReference>
<dbReference type="InterPro" id="IPR012327">
    <property type="entry name" value="MeTrfase_D12"/>
</dbReference>
<dbReference type="Pfam" id="PF02086">
    <property type="entry name" value="MethyltransfD12"/>
    <property type="match status" value="1"/>
</dbReference>
<proteinExistence type="inferred from homology"/>
<dbReference type="InterPro" id="IPR023095">
    <property type="entry name" value="Ade_MeTrfase_dom_2"/>
</dbReference>
<keyword evidence="4" id="KW-0808">Transferase</keyword>
<comment type="catalytic activity">
    <reaction evidence="6">
        <text>a 2'-deoxyadenosine in DNA + S-adenosyl-L-methionine = an N(6)-methyl-2'-deoxyadenosine in DNA + S-adenosyl-L-homocysteine + H(+)</text>
        <dbReference type="Rhea" id="RHEA:15197"/>
        <dbReference type="Rhea" id="RHEA-COMP:12418"/>
        <dbReference type="Rhea" id="RHEA-COMP:12419"/>
        <dbReference type="ChEBI" id="CHEBI:15378"/>
        <dbReference type="ChEBI" id="CHEBI:57856"/>
        <dbReference type="ChEBI" id="CHEBI:59789"/>
        <dbReference type="ChEBI" id="CHEBI:90615"/>
        <dbReference type="ChEBI" id="CHEBI:90616"/>
        <dbReference type="EC" id="2.1.1.72"/>
    </reaction>
</comment>
<dbReference type="Gene3D" id="3.40.50.150">
    <property type="entry name" value="Vaccinia Virus protein VP39"/>
    <property type="match status" value="1"/>
</dbReference>
<dbReference type="GO" id="GO:0043565">
    <property type="term" value="F:sequence-specific DNA binding"/>
    <property type="evidence" value="ECO:0007669"/>
    <property type="project" value="TreeGrafter"/>
</dbReference>
<dbReference type="Proteomes" id="UP000766550">
    <property type="component" value="Unassembled WGS sequence"/>
</dbReference>
<name>A0A8J8C3Q3_9EURY</name>
<dbReference type="Gene3D" id="1.10.1020.10">
    <property type="entry name" value="Adenine-specific Methyltransferase, Domain 2"/>
    <property type="match status" value="1"/>
</dbReference>
<dbReference type="PANTHER" id="PTHR30481:SF4">
    <property type="entry name" value="SITE-SPECIFIC DNA-METHYLTRANSFERASE (ADENINE-SPECIFIC)"/>
    <property type="match status" value="1"/>
</dbReference>
<dbReference type="AlphaFoldDB" id="A0A8J8C3Q3"/>
<organism evidence="7 8">
    <name type="scientific">Haloarcula limicola</name>
    <dbReference type="NCBI Taxonomy" id="1429915"/>
    <lineage>
        <taxon>Archaea</taxon>
        <taxon>Methanobacteriati</taxon>
        <taxon>Methanobacteriota</taxon>
        <taxon>Stenosarchaea group</taxon>
        <taxon>Halobacteria</taxon>
        <taxon>Halobacteriales</taxon>
        <taxon>Haloarculaceae</taxon>
        <taxon>Haloarcula</taxon>
    </lineage>
</organism>
<evidence type="ECO:0000256" key="2">
    <source>
        <dbReference type="ARBA" id="ARBA00011900"/>
    </source>
</evidence>
<dbReference type="EC" id="2.1.1.72" evidence="2"/>
<evidence type="ECO:0000313" key="7">
    <source>
        <dbReference type="EMBL" id="MBV0924746.1"/>
    </source>
</evidence>
<dbReference type="PRINTS" id="PR00505">
    <property type="entry name" value="D12N6MTFRASE"/>
</dbReference>
<dbReference type="GO" id="GO:0006298">
    <property type="term" value="P:mismatch repair"/>
    <property type="evidence" value="ECO:0007669"/>
    <property type="project" value="TreeGrafter"/>
</dbReference>
<dbReference type="GO" id="GO:0032259">
    <property type="term" value="P:methylation"/>
    <property type="evidence" value="ECO:0007669"/>
    <property type="project" value="UniProtKB-KW"/>
</dbReference>
<evidence type="ECO:0000256" key="1">
    <source>
        <dbReference type="ARBA" id="ARBA00006594"/>
    </source>
</evidence>